<dbReference type="FunFam" id="3.30.70.270:FF:000001">
    <property type="entry name" value="Diguanylate cyclase domain protein"/>
    <property type="match status" value="1"/>
</dbReference>
<dbReference type="PROSITE" id="PS50112">
    <property type="entry name" value="PAS"/>
    <property type="match status" value="1"/>
</dbReference>
<evidence type="ECO:0000256" key="3">
    <source>
        <dbReference type="ARBA" id="ARBA00034247"/>
    </source>
</evidence>
<dbReference type="Gene3D" id="3.30.450.20">
    <property type="entry name" value="PAS domain"/>
    <property type="match status" value="1"/>
</dbReference>
<dbReference type="Gene3D" id="3.30.70.270">
    <property type="match status" value="1"/>
</dbReference>
<gene>
    <name evidence="6" type="ORF">ABT57_07630</name>
</gene>
<dbReference type="Pfam" id="PF00990">
    <property type="entry name" value="GGDEF"/>
    <property type="match status" value="1"/>
</dbReference>
<dbReference type="InterPro" id="IPR029787">
    <property type="entry name" value="Nucleotide_cyclase"/>
</dbReference>
<accession>A0A0J1K8H1</accession>
<dbReference type="CDD" id="cd01949">
    <property type="entry name" value="GGDEF"/>
    <property type="match status" value="1"/>
</dbReference>
<dbReference type="InterPro" id="IPR050469">
    <property type="entry name" value="Diguanylate_Cyclase"/>
</dbReference>
<dbReference type="SMART" id="SM00267">
    <property type="entry name" value="GGDEF"/>
    <property type="match status" value="1"/>
</dbReference>
<dbReference type="CDD" id="cd00130">
    <property type="entry name" value="PAS"/>
    <property type="match status" value="1"/>
</dbReference>
<comment type="caution">
    <text evidence="6">The sequence shown here is derived from an EMBL/GenBank/DDBJ whole genome shotgun (WGS) entry which is preliminary data.</text>
</comment>
<organism evidence="6 7">
    <name type="scientific">Photobacterium ganghwense</name>
    <dbReference type="NCBI Taxonomy" id="320778"/>
    <lineage>
        <taxon>Bacteria</taxon>
        <taxon>Pseudomonadati</taxon>
        <taxon>Pseudomonadota</taxon>
        <taxon>Gammaproteobacteria</taxon>
        <taxon>Vibrionales</taxon>
        <taxon>Vibrionaceae</taxon>
        <taxon>Photobacterium</taxon>
    </lineage>
</organism>
<keyword evidence="7" id="KW-1185">Reference proteome</keyword>
<dbReference type="GO" id="GO:0043709">
    <property type="term" value="P:cell adhesion involved in single-species biofilm formation"/>
    <property type="evidence" value="ECO:0007669"/>
    <property type="project" value="TreeGrafter"/>
</dbReference>
<protein>
    <recommendedName>
        <fullName evidence="2">diguanylate cyclase</fullName>
        <ecNumber evidence="2">2.7.7.65</ecNumber>
    </recommendedName>
</protein>
<dbReference type="GO" id="GO:1902201">
    <property type="term" value="P:negative regulation of bacterial-type flagellum-dependent cell motility"/>
    <property type="evidence" value="ECO:0007669"/>
    <property type="project" value="TreeGrafter"/>
</dbReference>
<evidence type="ECO:0000256" key="2">
    <source>
        <dbReference type="ARBA" id="ARBA00012528"/>
    </source>
</evidence>
<dbReference type="PROSITE" id="PS50887">
    <property type="entry name" value="GGDEF"/>
    <property type="match status" value="1"/>
</dbReference>
<dbReference type="EMBL" id="LDOU01000006">
    <property type="protein sequence ID" value="KLV10662.1"/>
    <property type="molecule type" value="Genomic_DNA"/>
</dbReference>
<dbReference type="Pfam" id="PF08448">
    <property type="entry name" value="PAS_4"/>
    <property type="match status" value="1"/>
</dbReference>
<dbReference type="InterPro" id="IPR000160">
    <property type="entry name" value="GGDEF_dom"/>
</dbReference>
<comment type="cofactor">
    <cofactor evidence="1">
        <name>Mg(2+)</name>
        <dbReference type="ChEBI" id="CHEBI:18420"/>
    </cofactor>
</comment>
<dbReference type="PANTHER" id="PTHR45138">
    <property type="entry name" value="REGULATORY COMPONENTS OF SENSORY TRANSDUCTION SYSTEM"/>
    <property type="match status" value="1"/>
</dbReference>
<dbReference type="InterPro" id="IPR035965">
    <property type="entry name" value="PAS-like_dom_sf"/>
</dbReference>
<dbReference type="EC" id="2.7.7.65" evidence="2"/>
<dbReference type="PANTHER" id="PTHR45138:SF9">
    <property type="entry name" value="DIGUANYLATE CYCLASE DGCM-RELATED"/>
    <property type="match status" value="1"/>
</dbReference>
<dbReference type="AlphaFoldDB" id="A0A0J1K8H1"/>
<dbReference type="GO" id="GO:0005886">
    <property type="term" value="C:plasma membrane"/>
    <property type="evidence" value="ECO:0007669"/>
    <property type="project" value="TreeGrafter"/>
</dbReference>
<dbReference type="InterPro" id="IPR000014">
    <property type="entry name" value="PAS"/>
</dbReference>
<dbReference type="SMART" id="SM00091">
    <property type="entry name" value="PAS"/>
    <property type="match status" value="1"/>
</dbReference>
<dbReference type="PATRIC" id="fig|320778.3.peg.1651"/>
<dbReference type="STRING" id="320778.ABT57_07630"/>
<evidence type="ECO:0000256" key="1">
    <source>
        <dbReference type="ARBA" id="ARBA00001946"/>
    </source>
</evidence>
<feature type="domain" description="GGDEF" evidence="5">
    <location>
        <begin position="172"/>
        <end position="303"/>
    </location>
</feature>
<evidence type="ECO:0000313" key="7">
    <source>
        <dbReference type="Proteomes" id="UP000035909"/>
    </source>
</evidence>
<dbReference type="Proteomes" id="UP000035909">
    <property type="component" value="Unassembled WGS sequence"/>
</dbReference>
<dbReference type="SUPFAM" id="SSF55073">
    <property type="entry name" value="Nucleotide cyclase"/>
    <property type="match status" value="1"/>
</dbReference>
<dbReference type="NCBIfam" id="TIGR00254">
    <property type="entry name" value="GGDEF"/>
    <property type="match status" value="1"/>
</dbReference>
<sequence>MIQIEDSELTINNVNTIFESVLNHMGAYVYIKDVYGNYLYVNQLICDLFHCTPDDIIGKSDESFFTSSHLQGILDSDRRVIEKKQLVEIEESGYLISQQVLRVFKTVKAPIFGKDKQVIGLYGVSTDITALHKLKLKLENQANTDYLTKLANRRCFFYQADKAFSFSKRHGVPLSLLIADIDHFKKINDTFGHHAGDEVLKALSIFLSNNIRNEDTISRIGGEEFAFLLPGTPLDAAHLLADRLCEAVSKHLFNVGKSHINLTLSIGVTDLSNDDTKFHALFHRADDALYNAKNKGRNQVIAI</sequence>
<comment type="catalytic activity">
    <reaction evidence="3">
        <text>2 GTP = 3',3'-c-di-GMP + 2 diphosphate</text>
        <dbReference type="Rhea" id="RHEA:24898"/>
        <dbReference type="ChEBI" id="CHEBI:33019"/>
        <dbReference type="ChEBI" id="CHEBI:37565"/>
        <dbReference type="ChEBI" id="CHEBI:58805"/>
        <dbReference type="EC" id="2.7.7.65"/>
    </reaction>
</comment>
<dbReference type="GO" id="GO:0052621">
    <property type="term" value="F:diguanylate cyclase activity"/>
    <property type="evidence" value="ECO:0007669"/>
    <property type="project" value="UniProtKB-EC"/>
</dbReference>
<proteinExistence type="predicted"/>
<dbReference type="RefSeq" id="WP_047884846.1">
    <property type="nucleotide sequence ID" value="NZ_CP071326.1"/>
</dbReference>
<evidence type="ECO:0000259" key="5">
    <source>
        <dbReference type="PROSITE" id="PS50887"/>
    </source>
</evidence>
<reference evidence="6 7" key="1">
    <citation type="submission" date="2015-05" db="EMBL/GenBank/DDBJ databases">
        <title>Photobacterium galathea sp. nov.</title>
        <authorList>
            <person name="Machado H."/>
            <person name="Gram L."/>
        </authorList>
    </citation>
    <scope>NUCLEOTIDE SEQUENCE [LARGE SCALE GENOMIC DNA]</scope>
    <source>
        <strain evidence="6 7">DSM 22954</strain>
    </source>
</reference>
<evidence type="ECO:0000313" key="6">
    <source>
        <dbReference type="EMBL" id="KLV10662.1"/>
    </source>
</evidence>
<name>A0A0J1K8H1_9GAMM</name>
<dbReference type="InterPro" id="IPR013656">
    <property type="entry name" value="PAS_4"/>
</dbReference>
<dbReference type="SUPFAM" id="SSF55785">
    <property type="entry name" value="PYP-like sensor domain (PAS domain)"/>
    <property type="match status" value="1"/>
</dbReference>
<evidence type="ECO:0000259" key="4">
    <source>
        <dbReference type="PROSITE" id="PS50112"/>
    </source>
</evidence>
<dbReference type="NCBIfam" id="TIGR00229">
    <property type="entry name" value="sensory_box"/>
    <property type="match status" value="1"/>
</dbReference>
<feature type="domain" description="PAS" evidence="4">
    <location>
        <begin position="14"/>
        <end position="84"/>
    </location>
</feature>
<dbReference type="InterPro" id="IPR043128">
    <property type="entry name" value="Rev_trsase/Diguanyl_cyclase"/>
</dbReference>